<dbReference type="KEGG" id="sphl:LPB140_10100"/>
<name>A0A1L3JF85_9SPHN</name>
<evidence type="ECO:0000313" key="5">
    <source>
        <dbReference type="Proteomes" id="UP000242561"/>
    </source>
</evidence>
<dbReference type="GO" id="GO:0016042">
    <property type="term" value="P:lipid catabolic process"/>
    <property type="evidence" value="ECO:0007669"/>
    <property type="project" value="UniProtKB-UniRule"/>
</dbReference>
<organism evidence="4 5">
    <name type="scientific">Sphingorhabdus lutea</name>
    <dbReference type="NCBI Taxonomy" id="1913578"/>
    <lineage>
        <taxon>Bacteria</taxon>
        <taxon>Pseudomonadati</taxon>
        <taxon>Pseudomonadota</taxon>
        <taxon>Alphaproteobacteria</taxon>
        <taxon>Sphingomonadales</taxon>
        <taxon>Sphingomonadaceae</taxon>
        <taxon>Sphingorhabdus</taxon>
    </lineage>
</organism>
<evidence type="ECO:0000256" key="1">
    <source>
        <dbReference type="ARBA" id="ARBA00023098"/>
    </source>
</evidence>
<dbReference type="InterPro" id="IPR016035">
    <property type="entry name" value="Acyl_Trfase/lysoPLipase"/>
</dbReference>
<dbReference type="STRING" id="1913578.LPB140_10100"/>
<sequence length="798" mass="89787">MREKELRLALICYGGVSLAIYMHGITREIWHLCRASRNFHDATPINEGSQAIYRLLLHDIEQESGIAMRILTDIVAGSSAGGINGIFLSQAITTGQSLEPLTDLWLSNADVEKLLDPDARPFSRFTKFWATPIAWLLLRRRGGAVQQNVAKEARDEVAGKLSSFVRARWFAPPFGGMEFSSLLLDAFQAMENGPKGPSLLPPAQPLDLFVTATDFYGYKTTLNLNSPAKVSENEHRLTIRFSTVAQLNADDAENDHHLHLGHHAELVFAARATASFPGAFPPMTVREIDNLSTKHKLSWPNRDNFLARILPEYSSNNNLENAILVDGSILANAPFMQAIGALRNRPARREVDRRFVYIDPKPGIASFRPKINRTDADELAQHGHPSTGPGWFATIFGASSNIPREQPIRDSLELINGRSDRIMRMKDITDNLQHEVEQYVEQMVGRNLFINRPTAARLTKWRLKTQDQSAKLAGISYPTYGHLKLAGIVDDMISLARRILPSATEDHFQSLRSAIWTYLKENGMSSVSGKSGGASKEIIEFFIQHDLRYRIRRMRFMARKLSDEVEAKSTATSPNIEQMHDVIYHILALYLDRETANFHGPDMAKIVQNGPENPHAFLSALMQKRDLQSTDILADEMICEGIANLEDEQRRAMMFGYLGYPLYDIATLPLLQGEGLDEFDPIKVDRISPDDAVAIEPGGTIATLKGIEFNNFGAFFSRTYRENDYLWGRLHGADRLIDIVCSTLPQNARPNASKILFYKYDAFIGILDQEQKRLSNIRPKMAEIRAKVEKMRAELPID</sequence>
<keyword evidence="5" id="KW-1185">Reference proteome</keyword>
<evidence type="ECO:0000256" key="2">
    <source>
        <dbReference type="PROSITE-ProRule" id="PRU01161"/>
    </source>
</evidence>
<evidence type="ECO:0000313" key="4">
    <source>
        <dbReference type="EMBL" id="APG63780.1"/>
    </source>
</evidence>
<keyword evidence="2" id="KW-0378">Hydrolase</keyword>
<dbReference type="PROSITE" id="PS51635">
    <property type="entry name" value="PNPLA"/>
    <property type="match status" value="1"/>
</dbReference>
<feature type="short sequence motif" description="GXSXG" evidence="2">
    <location>
        <begin position="77"/>
        <end position="81"/>
    </location>
</feature>
<protein>
    <submittedName>
        <fullName evidence="4">Patatin</fullName>
    </submittedName>
</protein>
<dbReference type="InterPro" id="IPR002641">
    <property type="entry name" value="PNPLA_dom"/>
</dbReference>
<keyword evidence="1 2" id="KW-0443">Lipid metabolism</keyword>
<dbReference type="NCBIfam" id="TIGR03607">
    <property type="entry name" value="patatin-like protein"/>
    <property type="match status" value="1"/>
</dbReference>
<feature type="domain" description="PNPLA" evidence="3">
    <location>
        <begin position="10"/>
        <end position="339"/>
    </location>
</feature>
<keyword evidence="2" id="KW-0442">Lipid degradation</keyword>
<dbReference type="Pfam" id="PF11856">
    <property type="entry name" value="DUF3376"/>
    <property type="match status" value="1"/>
</dbReference>
<feature type="active site" description="Proton acceptor" evidence="2">
    <location>
        <position position="326"/>
    </location>
</feature>
<accession>A0A1L3JF85</accession>
<comment type="caution">
    <text evidence="2">Lacks conserved residue(s) required for the propagation of feature annotation.</text>
</comment>
<reference evidence="4 5" key="1">
    <citation type="submission" date="2016-11" db="EMBL/GenBank/DDBJ databases">
        <title>Sphingorhabdus sp. LPB0140, isolated from marine environment.</title>
        <authorList>
            <person name="Kim E."/>
            <person name="Yi H."/>
        </authorList>
    </citation>
    <scope>NUCLEOTIDE SEQUENCE [LARGE SCALE GENOMIC DNA]</scope>
    <source>
        <strain evidence="4 5">LPB0140</strain>
    </source>
</reference>
<dbReference type="Proteomes" id="UP000242561">
    <property type="component" value="Chromosome"/>
</dbReference>
<dbReference type="AlphaFoldDB" id="A0A1L3JF85"/>
<dbReference type="RefSeq" id="WP_072560853.1">
    <property type="nucleotide sequence ID" value="NZ_CP018154.1"/>
</dbReference>
<dbReference type="InterPro" id="IPR019894">
    <property type="entry name" value="Patatin-related_protein"/>
</dbReference>
<feature type="active site" description="Nucleophile" evidence="2">
    <location>
        <position position="79"/>
    </location>
</feature>
<dbReference type="Pfam" id="PF01734">
    <property type="entry name" value="Patatin"/>
    <property type="match status" value="1"/>
</dbReference>
<dbReference type="OrthoDB" id="8728704at2"/>
<dbReference type="InterPro" id="IPR024282">
    <property type="entry name" value="DUF3376"/>
</dbReference>
<gene>
    <name evidence="4" type="ORF">LPB140_10100</name>
</gene>
<dbReference type="GO" id="GO:0016787">
    <property type="term" value="F:hydrolase activity"/>
    <property type="evidence" value="ECO:0007669"/>
    <property type="project" value="UniProtKB-UniRule"/>
</dbReference>
<dbReference type="SUPFAM" id="SSF52151">
    <property type="entry name" value="FabD/lysophospholipase-like"/>
    <property type="match status" value="1"/>
</dbReference>
<dbReference type="EMBL" id="CP018154">
    <property type="protein sequence ID" value="APG63780.1"/>
    <property type="molecule type" value="Genomic_DNA"/>
</dbReference>
<evidence type="ECO:0000259" key="3">
    <source>
        <dbReference type="PROSITE" id="PS51635"/>
    </source>
</evidence>
<proteinExistence type="predicted"/>
<dbReference type="Gene3D" id="3.40.1090.10">
    <property type="entry name" value="Cytosolic phospholipase A2 catalytic domain"/>
    <property type="match status" value="2"/>
</dbReference>